<dbReference type="eggNOG" id="COG0488">
    <property type="taxonomic scope" value="Bacteria"/>
</dbReference>
<dbReference type="Gene3D" id="1.10.287.380">
    <property type="entry name" value="Valyl-tRNA synthetase, C-terminal domain"/>
    <property type="match status" value="1"/>
</dbReference>
<organism evidence="14 15">
    <name type="scientific">Gemmatirosa kalamazoonensis</name>
    <dbReference type="NCBI Taxonomy" id="861299"/>
    <lineage>
        <taxon>Bacteria</taxon>
        <taxon>Pseudomonadati</taxon>
        <taxon>Gemmatimonadota</taxon>
        <taxon>Gemmatimonadia</taxon>
        <taxon>Gemmatimonadales</taxon>
        <taxon>Gemmatimonadaceae</taxon>
        <taxon>Gemmatirosa</taxon>
    </lineage>
</organism>
<dbReference type="FunCoup" id="W0RIB8">
    <property type="interactions" value="464"/>
</dbReference>
<keyword evidence="6 11" id="KW-0067">ATP-binding</keyword>
<dbReference type="PANTHER" id="PTHR42855:SF1">
    <property type="entry name" value="ABC TRANSPORTER DOMAIN-CONTAINING PROTEIN"/>
    <property type="match status" value="1"/>
</dbReference>
<dbReference type="GO" id="GO:0016887">
    <property type="term" value="F:ATP hydrolysis activity"/>
    <property type="evidence" value="ECO:0007669"/>
    <property type="project" value="UniProtKB-UniRule"/>
</dbReference>
<evidence type="ECO:0000256" key="1">
    <source>
        <dbReference type="ARBA" id="ARBA00022490"/>
    </source>
</evidence>
<dbReference type="GO" id="GO:0005737">
    <property type="term" value="C:cytoplasm"/>
    <property type="evidence" value="ECO:0007669"/>
    <property type="project" value="UniProtKB-SubCell"/>
</dbReference>
<dbReference type="OrthoDB" id="9760950at2"/>
<dbReference type="FunFam" id="3.40.50.300:FF:000011">
    <property type="entry name" value="Putative ABC transporter ATP-binding component"/>
    <property type="match status" value="1"/>
</dbReference>
<evidence type="ECO:0000313" key="15">
    <source>
        <dbReference type="Proteomes" id="UP000019151"/>
    </source>
</evidence>
<name>W0RIB8_9BACT</name>
<keyword evidence="8 11" id="KW-0234">DNA repair</keyword>
<keyword evidence="5 11" id="KW-0378">Hydrolase</keyword>
<sequence length="636" mass="69995">MALLGLKDVSIAFGGPPLLDHANLAVERGERVCLLGRNGAGKSTLMKILDGTQPPDEGEVVRQSGATVARLEQDVPHDVGGTIYDVVASGLGDVGRLLARYHEASHAVAVASAESARDAALREMDRLHHQLDAANAWQIQTRVETVIEHLGLDADLPFASASGGRKRQTLLARALVSEPDVLLLDEPTNHLDVDAIEWMERFLVERGLTLLFVTHDRAFLRRLATRVVELDRGQLVSWAGDYDTYLDRKAAALESETRANEELDKRIAREAVRLRSSITARRTLNEGRARLLDQLRADRAARRDREGSVRLQTLEAERSGKLVIEAKGVSFARGARPIVRDLTTTILRGDRVGIIGPNGSGKTTLLRLLLGELPPDAGTIRLGTGLEVAYFDQLREQLDAERAVFDTIADGADWITLGGARKHVLSYLQDFLFSPERARTPVRALSGGERNRLMLARLFTRPFNLLVMDEPTNDLDLETLDLLEERLQEFGGTLLLVSHDREFLDDVVTSTLVLEGGGVVGEYVGGYTDWVRQRAPTAVPNAAPKRPAPPAPPPPRERDRKRKLTFKETHELAALPERIDALERERDTLYASMADPAFLRDGGAVASAKARLDAIDGELADALARWEELETIAAQH</sequence>
<dbReference type="InterPro" id="IPR043686">
    <property type="entry name" value="Uup"/>
</dbReference>
<feature type="region of interest" description="Disordered" evidence="12">
    <location>
        <begin position="537"/>
        <end position="560"/>
    </location>
</feature>
<comment type="subcellular location">
    <subcellularLocation>
        <location evidence="11">Cytoplasm</location>
    </subcellularLocation>
    <text evidence="11">Associates with ribosomes.</text>
</comment>
<dbReference type="InterPro" id="IPR037118">
    <property type="entry name" value="Val-tRNA_synth_C_sf"/>
</dbReference>
<keyword evidence="7 11" id="KW-0238">DNA-binding</keyword>
<dbReference type="PROSITE" id="PS50893">
    <property type="entry name" value="ABC_TRANSPORTER_2"/>
    <property type="match status" value="2"/>
</dbReference>
<dbReference type="HOGENOM" id="CLU_000604_36_0_0"/>
<dbReference type="Proteomes" id="UP000019151">
    <property type="component" value="Chromosome"/>
</dbReference>
<reference evidence="14 15" key="1">
    <citation type="journal article" date="2014" name="Genome Announc.">
        <title>Genome Sequence and Methylome of Soil Bacterium Gemmatirosa kalamazoonensis KBS708T, a Member of the Rarely Cultivated Gemmatimonadetes Phylum.</title>
        <authorList>
            <person name="Debruyn J.M."/>
            <person name="Radosevich M."/>
            <person name="Wommack K.E."/>
            <person name="Polson S.W."/>
            <person name="Hauser L.J."/>
            <person name="Fawaz M.N."/>
            <person name="Korlach J."/>
            <person name="Tsai Y.C."/>
        </authorList>
    </citation>
    <scope>NUCLEOTIDE SEQUENCE [LARGE SCALE GENOMIC DNA]</scope>
    <source>
        <strain evidence="14 15">KBS708</strain>
    </source>
</reference>
<evidence type="ECO:0000256" key="7">
    <source>
        <dbReference type="ARBA" id="ARBA00023125"/>
    </source>
</evidence>
<evidence type="ECO:0000256" key="12">
    <source>
        <dbReference type="SAM" id="MobiDB-lite"/>
    </source>
</evidence>
<keyword evidence="1 11" id="KW-0963">Cytoplasm</keyword>
<evidence type="ECO:0000256" key="10">
    <source>
        <dbReference type="ARBA" id="ARBA00061478"/>
    </source>
</evidence>
<dbReference type="InParanoid" id="W0RIB8"/>
<gene>
    <name evidence="11" type="primary">uup</name>
    <name evidence="14" type="ORF">J421_1616</name>
</gene>
<dbReference type="InterPro" id="IPR003439">
    <property type="entry name" value="ABC_transporter-like_ATP-bd"/>
</dbReference>
<comment type="catalytic activity">
    <reaction evidence="9 11">
        <text>ATP + H2O = ADP + phosphate + H(+)</text>
        <dbReference type="Rhea" id="RHEA:13065"/>
        <dbReference type="ChEBI" id="CHEBI:15377"/>
        <dbReference type="ChEBI" id="CHEBI:15378"/>
        <dbReference type="ChEBI" id="CHEBI:30616"/>
        <dbReference type="ChEBI" id="CHEBI:43474"/>
        <dbReference type="ChEBI" id="CHEBI:456216"/>
    </reaction>
</comment>
<keyword evidence="4 11" id="KW-0227">DNA damage</keyword>
<feature type="binding site" evidence="11">
    <location>
        <begin position="36"/>
        <end position="43"/>
    </location>
    <ligand>
        <name>ATP</name>
        <dbReference type="ChEBI" id="CHEBI:30616"/>
        <label>1</label>
    </ligand>
</feature>
<dbReference type="STRING" id="861299.J421_1616"/>
<evidence type="ECO:0000256" key="2">
    <source>
        <dbReference type="ARBA" id="ARBA00022737"/>
    </source>
</evidence>
<dbReference type="AlphaFoldDB" id="W0RIB8"/>
<evidence type="ECO:0000256" key="4">
    <source>
        <dbReference type="ARBA" id="ARBA00022763"/>
    </source>
</evidence>
<protein>
    <recommendedName>
        <fullName evidence="11">ATP-binding protein Uup</fullName>
        <ecNumber evidence="11">3.6.1.-</ecNumber>
    </recommendedName>
</protein>
<dbReference type="PANTHER" id="PTHR42855">
    <property type="entry name" value="ABC TRANSPORTER ATP-BINDING SUBUNIT"/>
    <property type="match status" value="1"/>
</dbReference>
<keyword evidence="15" id="KW-1185">Reference proteome</keyword>
<accession>W0RIB8</accession>
<evidence type="ECO:0000256" key="8">
    <source>
        <dbReference type="ARBA" id="ARBA00023204"/>
    </source>
</evidence>
<dbReference type="Pfam" id="PF12848">
    <property type="entry name" value="ABC_tran_Xtn"/>
    <property type="match status" value="1"/>
</dbReference>
<keyword evidence="3 11" id="KW-0547">Nucleotide-binding</keyword>
<dbReference type="EMBL" id="CP007128">
    <property type="protein sequence ID" value="AHG89153.1"/>
    <property type="molecule type" value="Genomic_DNA"/>
</dbReference>
<dbReference type="Pfam" id="PF00005">
    <property type="entry name" value="ABC_tran"/>
    <property type="match status" value="2"/>
</dbReference>
<dbReference type="HAMAP" id="MF_00848">
    <property type="entry name" value="Uup"/>
    <property type="match status" value="1"/>
</dbReference>
<evidence type="ECO:0000256" key="9">
    <source>
        <dbReference type="ARBA" id="ARBA00049360"/>
    </source>
</evidence>
<dbReference type="SMART" id="SM00382">
    <property type="entry name" value="AAA"/>
    <property type="match status" value="2"/>
</dbReference>
<feature type="binding site" evidence="11">
    <location>
        <begin position="356"/>
        <end position="363"/>
    </location>
    <ligand>
        <name>ATP</name>
        <dbReference type="ChEBI" id="CHEBI:30616"/>
        <label>2</label>
    </ligand>
</feature>
<evidence type="ECO:0000256" key="6">
    <source>
        <dbReference type="ARBA" id="ARBA00022840"/>
    </source>
</evidence>
<evidence type="ECO:0000256" key="5">
    <source>
        <dbReference type="ARBA" id="ARBA00022801"/>
    </source>
</evidence>
<dbReference type="InterPro" id="IPR003593">
    <property type="entry name" value="AAA+_ATPase"/>
</dbReference>
<comment type="similarity">
    <text evidence="10 11">Belongs to the ABC transporter superfamily. ABCF family. Uup subfamily.</text>
</comment>
<dbReference type="Gene3D" id="3.40.50.300">
    <property type="entry name" value="P-loop containing nucleotide triphosphate hydrolases"/>
    <property type="match status" value="2"/>
</dbReference>
<dbReference type="CDD" id="cd03221">
    <property type="entry name" value="ABCF_EF-3"/>
    <property type="match status" value="2"/>
</dbReference>
<evidence type="ECO:0000259" key="13">
    <source>
        <dbReference type="PROSITE" id="PS50893"/>
    </source>
</evidence>
<dbReference type="Pfam" id="PF16326">
    <property type="entry name" value="ABC_tran_CTD"/>
    <property type="match status" value="1"/>
</dbReference>
<feature type="domain" description="ABC transporter" evidence="13">
    <location>
        <begin position="324"/>
        <end position="541"/>
    </location>
</feature>
<dbReference type="GO" id="GO:0043022">
    <property type="term" value="F:ribosome binding"/>
    <property type="evidence" value="ECO:0007669"/>
    <property type="project" value="UniProtKB-UniRule"/>
</dbReference>
<dbReference type="GO" id="GO:0003677">
    <property type="term" value="F:DNA binding"/>
    <property type="evidence" value="ECO:0007669"/>
    <property type="project" value="UniProtKB-UniRule"/>
</dbReference>
<dbReference type="KEGG" id="gba:J421_1616"/>
<proteinExistence type="inferred from homology"/>
<feature type="domain" description="ABC transporter" evidence="13">
    <location>
        <begin position="4"/>
        <end position="257"/>
    </location>
</feature>
<comment type="function">
    <text evidence="11">Probably plays a role in ribosome assembly or function. May be involved in resolution of branched DNA intermediates that result from template switching in postreplication gaps. Binds DNA and has ATPase activity.</text>
</comment>
<dbReference type="EC" id="3.6.1.-" evidence="11"/>
<dbReference type="InterPro" id="IPR032781">
    <property type="entry name" value="ABC_tran_Xtn"/>
</dbReference>
<dbReference type="SUPFAM" id="SSF52540">
    <property type="entry name" value="P-loop containing nucleoside triphosphate hydrolases"/>
    <property type="match status" value="2"/>
</dbReference>
<dbReference type="InterPro" id="IPR017871">
    <property type="entry name" value="ABC_transporter-like_CS"/>
</dbReference>
<dbReference type="InterPro" id="IPR032524">
    <property type="entry name" value="ABC_tran_C"/>
</dbReference>
<dbReference type="FunFam" id="3.40.50.300:FF:000309">
    <property type="entry name" value="ABC transporter ATP-binding protein"/>
    <property type="match status" value="1"/>
</dbReference>
<evidence type="ECO:0000256" key="11">
    <source>
        <dbReference type="HAMAP-Rule" id="MF_00848"/>
    </source>
</evidence>
<dbReference type="PROSITE" id="PS00211">
    <property type="entry name" value="ABC_TRANSPORTER_1"/>
    <property type="match status" value="1"/>
</dbReference>
<dbReference type="InterPro" id="IPR027417">
    <property type="entry name" value="P-loop_NTPase"/>
</dbReference>
<dbReference type="GO" id="GO:0005524">
    <property type="term" value="F:ATP binding"/>
    <property type="evidence" value="ECO:0007669"/>
    <property type="project" value="UniProtKB-UniRule"/>
</dbReference>
<evidence type="ECO:0000256" key="3">
    <source>
        <dbReference type="ARBA" id="ARBA00022741"/>
    </source>
</evidence>
<dbReference type="GO" id="GO:0006281">
    <property type="term" value="P:DNA repair"/>
    <property type="evidence" value="ECO:0007669"/>
    <property type="project" value="UniProtKB-KW"/>
</dbReference>
<dbReference type="InterPro" id="IPR051309">
    <property type="entry name" value="ABCF_ATPase"/>
</dbReference>
<evidence type="ECO:0000313" key="14">
    <source>
        <dbReference type="EMBL" id="AHG89153.1"/>
    </source>
</evidence>
<dbReference type="RefSeq" id="WP_025410668.1">
    <property type="nucleotide sequence ID" value="NZ_CP007128.1"/>
</dbReference>
<keyword evidence="2 11" id="KW-0677">Repeat</keyword>
<dbReference type="PATRIC" id="fig|861299.3.peg.1641"/>